<comment type="caution">
    <text evidence="1">The sequence shown here is derived from an EMBL/GenBank/DDBJ whole genome shotgun (WGS) entry which is preliminary data.</text>
</comment>
<dbReference type="EMBL" id="JANRMS010001580">
    <property type="protein sequence ID" value="KAJ3527307.1"/>
    <property type="molecule type" value="Genomic_DNA"/>
</dbReference>
<keyword evidence="2" id="KW-1185">Reference proteome</keyword>
<name>A0ACC1RWQ1_9HYPO</name>
<reference evidence="1" key="1">
    <citation type="submission" date="2022-08" db="EMBL/GenBank/DDBJ databases">
        <title>Genome Sequence of Fusarium decemcellulare.</title>
        <authorList>
            <person name="Buettner E."/>
        </authorList>
    </citation>
    <scope>NUCLEOTIDE SEQUENCE</scope>
    <source>
        <strain evidence="1">Babe19</strain>
    </source>
</reference>
<accession>A0ACC1RWQ1</accession>
<organism evidence="1 2">
    <name type="scientific">Fusarium decemcellulare</name>
    <dbReference type="NCBI Taxonomy" id="57161"/>
    <lineage>
        <taxon>Eukaryota</taxon>
        <taxon>Fungi</taxon>
        <taxon>Dikarya</taxon>
        <taxon>Ascomycota</taxon>
        <taxon>Pezizomycotina</taxon>
        <taxon>Sordariomycetes</taxon>
        <taxon>Hypocreomycetidae</taxon>
        <taxon>Hypocreales</taxon>
        <taxon>Nectriaceae</taxon>
        <taxon>Fusarium</taxon>
        <taxon>Fusarium decemcellulare species complex</taxon>
    </lineage>
</organism>
<evidence type="ECO:0000313" key="1">
    <source>
        <dbReference type="EMBL" id="KAJ3527307.1"/>
    </source>
</evidence>
<evidence type="ECO:0000313" key="2">
    <source>
        <dbReference type="Proteomes" id="UP001148629"/>
    </source>
</evidence>
<protein>
    <submittedName>
        <fullName evidence="1">Uncharacterized protein</fullName>
    </submittedName>
</protein>
<dbReference type="Proteomes" id="UP001148629">
    <property type="component" value="Unassembled WGS sequence"/>
</dbReference>
<gene>
    <name evidence="1" type="ORF">NM208_g10764</name>
</gene>
<proteinExistence type="predicted"/>
<sequence length="1412" mass="159064">MAEFSVKDVISLCKRLGATASAVNAREERRTAMGELVQLLYGEHQDKRPLRAWYQNIIPACHLEEVRKWEHELEIEWAPAQTKRLFLGHREQHEQKFLDRIFSPGNELNFTSHKKLFRGNIAFCEQIIETLLAKDHNVRVPSDFIDAMAMPLLKRLLKKRFDDETRNKYLGLVVQCIQKHEAAIADQIYLYQGGLVQYTVQRWFDTPADSHTKDETKTYLVQLLELYRVKNRLQLDWIRQAVVNSRKLTPAARYEFLRLVLLHVKGYKVDIEDESESTLARLKELVVENDRWPVMLFFSIHLKKGMQLFEKLYRIHPNSDFLAPVGTWSILNQSQSLGSNAPADVEVARALLIRKSKTEAENEGWLERVRVLIQERKQNAQVSRDPRTRAFWAKSALSLCAAAGNLETLRDTVLWARRFNKDSLTAKDLYSSRIIATSEFQDLLGAVPEGDTDSPEAAMAFAAALVKKDVDLADQIILDLLETATMAVGEPGFQRSNWTSVLGLPKSAIQRRRRNIKTFFRNIQKCSPSDRENYEADMVETVLKPTISTLIEAEAIIRNPASKALLTSSHAVETRGIHIFRDASSSVIPATRLAELARFTLDQMRARLGSEVMGAQMRDIVGVVERLASSDQPALASPFIRDLVLHSEGANDSSAWHRQLLSIKFLSSLPAKAAKEMLENMAGAMRDKLREQNQNWKPINAPKNEPAPEPEKPQSPAIKVTTVKMIAQLLQNNRFIDASSSCDILIGLLAEARHIDILTNITHGLISAMGEPTCPPEIRKRILDALETHIIPVAARLNERRPLTEADWEAAAEEGAELPSVSNDASLLEMLVEQARNAKLKPDDKARLAQLIMSVPEQSAVNNGRWMKLFLAKNDFNLDAGEDLPPTPVNLQTLASLFRNLMAYMPLSVFNMLHSIALTNLQPTPGIVRINQAVRDDRNLVNSAAGKHWLSQFGNSDLDTRRLGVDHATNALQAPRDEIKSQLPEGEGITVDMLQSFVLQFAERLVDKGSTSQLTYLVQEALPARRFWGQREWDSWYSNCRPIVKDIILRAETVRVRQRDRVAQAGAPRSFINTNHIRMWNLPVPYSSESTEQEDAFLSELAELIDELGNGRLPYHDDFESLKQIFSARIPRKPDFARFALKLTHLQEIDVLDTAEPGLADYLRFEFVGHLLSKSENPNDERVFSQVRDLLRRWEQCEAEGLRRDGDILCGYYEGSQEGQLVMLTARLASVLGELQGGFRQPVRVDLARPETEPSLTADFHDIKIGSSLDFDQLTTHHTLYQTIHSILLKSLLQTSAGGHFITSKIIIMKFLPIIVTLFTASVLAQDGCGFPDGPDCVSLGEGNNGLEQFADDGCCLLPIRCGNGDGGERCERVAVNSNNNNGNGNNGRQGNNRNARLRRRRSSRRVSGGLH</sequence>